<dbReference type="AlphaFoldDB" id="A0A8T0CH07"/>
<name>A0A8T0CH07_CORYI</name>
<reference evidence="2" key="1">
    <citation type="submission" date="2020-05" db="EMBL/GenBank/DDBJ databases">
        <title>WGS assembly of Corymbia citriodora subspecies variegata.</title>
        <authorList>
            <person name="Barry K."/>
            <person name="Hundley H."/>
            <person name="Shu S."/>
            <person name="Jenkins J."/>
            <person name="Grimwood J."/>
            <person name="Baten A."/>
        </authorList>
    </citation>
    <scope>NUCLEOTIDE SEQUENCE</scope>
    <source>
        <strain evidence="2">CV2-018</strain>
    </source>
</reference>
<dbReference type="Gene3D" id="3.40.50.150">
    <property type="entry name" value="Vaccinia Virus protein VP39"/>
    <property type="match status" value="1"/>
</dbReference>
<protein>
    <recommendedName>
        <fullName evidence="1">Methyltransferase domain-containing protein</fullName>
    </recommendedName>
</protein>
<dbReference type="PANTHER" id="PTHR43591">
    <property type="entry name" value="METHYLTRANSFERASE"/>
    <property type="match status" value="1"/>
</dbReference>
<keyword evidence="3" id="KW-1185">Reference proteome</keyword>
<gene>
    <name evidence="2" type="ORF">BT93_L5569</name>
</gene>
<dbReference type="InterPro" id="IPR029063">
    <property type="entry name" value="SAM-dependent_MTases_sf"/>
</dbReference>
<evidence type="ECO:0000259" key="1">
    <source>
        <dbReference type="Pfam" id="PF13847"/>
    </source>
</evidence>
<organism evidence="2 3">
    <name type="scientific">Corymbia citriodora subsp. variegata</name>
    <dbReference type="NCBI Taxonomy" id="360336"/>
    <lineage>
        <taxon>Eukaryota</taxon>
        <taxon>Viridiplantae</taxon>
        <taxon>Streptophyta</taxon>
        <taxon>Embryophyta</taxon>
        <taxon>Tracheophyta</taxon>
        <taxon>Spermatophyta</taxon>
        <taxon>Magnoliopsida</taxon>
        <taxon>eudicotyledons</taxon>
        <taxon>Gunneridae</taxon>
        <taxon>Pentapetalae</taxon>
        <taxon>rosids</taxon>
        <taxon>malvids</taxon>
        <taxon>Myrtales</taxon>
        <taxon>Myrtaceae</taxon>
        <taxon>Myrtoideae</taxon>
        <taxon>Eucalypteae</taxon>
        <taxon>Corymbia</taxon>
    </lineage>
</organism>
<dbReference type="Proteomes" id="UP000806378">
    <property type="component" value="Unassembled WGS sequence"/>
</dbReference>
<dbReference type="EMBL" id="MU096373">
    <property type="protein sequence ID" value="KAF7846022.1"/>
    <property type="molecule type" value="Genomic_DNA"/>
</dbReference>
<dbReference type="SUPFAM" id="SSF53335">
    <property type="entry name" value="S-adenosyl-L-methionine-dependent methyltransferases"/>
    <property type="match status" value="1"/>
</dbReference>
<evidence type="ECO:0000313" key="2">
    <source>
        <dbReference type="EMBL" id="KAF7846022.1"/>
    </source>
</evidence>
<accession>A0A8T0CH07</accession>
<dbReference type="CDD" id="cd02440">
    <property type="entry name" value="AdoMet_MTases"/>
    <property type="match status" value="1"/>
</dbReference>
<comment type="caution">
    <text evidence="2">The sequence shown here is derived from an EMBL/GenBank/DDBJ whole genome shotgun (WGS) entry which is preliminary data.</text>
</comment>
<sequence>MKAHSWRSAQNSCQFLLPTLQKMVDANPTLTLLDVGCGIGSITASLAQLHPSISITASDISPSALAPAKALAASRQLTNITFAPADVTALPFADATFDVVHAQQLLGHLSDPVKAVREMLRVTKPGGAVALRECDLHTFALAPLTPELQRWHELLVWQMDSGPGDGRGGRLLKKWCLDAGVDEEKLVSSAGTWCHSSKGDREAWGIPWVARTRESEPMLRAVREGKTTHEELLQIAEAWEKWMEEREGWLAVLHGEALIHV</sequence>
<dbReference type="Gramene" id="rna-gnl|WGS:JABURB|Cocit.L5569.1">
    <property type="protein sequence ID" value="cds-KAF7846022.1"/>
    <property type="gene ID" value="gene-BT93_L5569"/>
</dbReference>
<dbReference type="InterPro" id="IPR025714">
    <property type="entry name" value="Methyltranfer_dom"/>
</dbReference>
<proteinExistence type="predicted"/>
<evidence type="ECO:0000313" key="3">
    <source>
        <dbReference type="Proteomes" id="UP000806378"/>
    </source>
</evidence>
<dbReference type="Pfam" id="PF13847">
    <property type="entry name" value="Methyltransf_31"/>
    <property type="match status" value="1"/>
</dbReference>
<feature type="domain" description="Methyltransferase" evidence="1">
    <location>
        <begin position="29"/>
        <end position="156"/>
    </location>
</feature>
<dbReference type="OrthoDB" id="10017101at2759"/>